<evidence type="ECO:0000313" key="1">
    <source>
        <dbReference type="EMBL" id="KAI4381788.1"/>
    </source>
</evidence>
<dbReference type="EMBL" id="CM042882">
    <property type="protein sequence ID" value="KAI4381788.1"/>
    <property type="molecule type" value="Genomic_DNA"/>
</dbReference>
<comment type="caution">
    <text evidence="1">The sequence shown here is derived from an EMBL/GenBank/DDBJ whole genome shotgun (WGS) entry which is preliminary data.</text>
</comment>
<accession>A0ACB9RTP2</accession>
<name>A0ACB9RTP2_9MYRT</name>
<sequence>MLQRAPLSVAAALLLLRPPSLIRGSGRRGEGGVREHALEATVDLNLGFLLGNILELGVEVRGQESLVGNSPAPFAIAGGPLLPLLFDPIKRRGGKPLRAVIRAFELRAKQGFLLSVA</sequence>
<keyword evidence="2" id="KW-1185">Reference proteome</keyword>
<evidence type="ECO:0000313" key="2">
    <source>
        <dbReference type="Proteomes" id="UP001057402"/>
    </source>
</evidence>
<gene>
    <name evidence="1" type="ORF">MLD38_007829</name>
</gene>
<protein>
    <submittedName>
        <fullName evidence="1">Uncharacterized protein</fullName>
    </submittedName>
</protein>
<dbReference type="Proteomes" id="UP001057402">
    <property type="component" value="Chromosome 3"/>
</dbReference>
<proteinExistence type="predicted"/>
<reference evidence="2" key="1">
    <citation type="journal article" date="2023" name="Front. Plant Sci.">
        <title>Chromosomal-level genome assembly of Melastoma candidum provides insights into trichome evolution.</title>
        <authorList>
            <person name="Zhong Y."/>
            <person name="Wu W."/>
            <person name="Sun C."/>
            <person name="Zou P."/>
            <person name="Liu Y."/>
            <person name="Dai S."/>
            <person name="Zhou R."/>
        </authorList>
    </citation>
    <scope>NUCLEOTIDE SEQUENCE [LARGE SCALE GENOMIC DNA]</scope>
</reference>
<organism evidence="1 2">
    <name type="scientific">Melastoma candidum</name>
    <dbReference type="NCBI Taxonomy" id="119954"/>
    <lineage>
        <taxon>Eukaryota</taxon>
        <taxon>Viridiplantae</taxon>
        <taxon>Streptophyta</taxon>
        <taxon>Embryophyta</taxon>
        <taxon>Tracheophyta</taxon>
        <taxon>Spermatophyta</taxon>
        <taxon>Magnoliopsida</taxon>
        <taxon>eudicotyledons</taxon>
        <taxon>Gunneridae</taxon>
        <taxon>Pentapetalae</taxon>
        <taxon>rosids</taxon>
        <taxon>malvids</taxon>
        <taxon>Myrtales</taxon>
        <taxon>Melastomataceae</taxon>
        <taxon>Melastomatoideae</taxon>
        <taxon>Melastomateae</taxon>
        <taxon>Melastoma</taxon>
    </lineage>
</organism>